<dbReference type="PROSITE" id="PS51352">
    <property type="entry name" value="THIOREDOXIN_2"/>
    <property type="match status" value="1"/>
</dbReference>
<feature type="domain" description="Thioredoxin" evidence="1">
    <location>
        <begin position="6"/>
        <end position="140"/>
    </location>
</feature>
<dbReference type="SUPFAM" id="SSF52833">
    <property type="entry name" value="Thioredoxin-like"/>
    <property type="match status" value="1"/>
</dbReference>
<sequence>MAAVTITSGCEAGRERLETVAGPPVDPAGKVLLVNYWAEWCKPCREEIPELNRLARESEALQVVGVNYDRLPAATIAEQAEKMGIRFPVLAADPAARWGWERPQVLPTTFIVGGDGRLVETLVGPQTVESLREVLPEGSGKSAKK</sequence>
<evidence type="ECO:0000313" key="2">
    <source>
        <dbReference type="EMBL" id="MFD2311412.1"/>
    </source>
</evidence>
<organism evidence="2 3">
    <name type="scientific">Microbulbifer halophilus</name>
    <dbReference type="NCBI Taxonomy" id="453963"/>
    <lineage>
        <taxon>Bacteria</taxon>
        <taxon>Pseudomonadati</taxon>
        <taxon>Pseudomonadota</taxon>
        <taxon>Gammaproteobacteria</taxon>
        <taxon>Cellvibrionales</taxon>
        <taxon>Microbulbiferaceae</taxon>
        <taxon>Microbulbifer</taxon>
    </lineage>
</organism>
<protein>
    <submittedName>
        <fullName evidence="2">TlpA family protein disulfide reductase</fullName>
    </submittedName>
</protein>
<proteinExistence type="predicted"/>
<dbReference type="Proteomes" id="UP001597425">
    <property type="component" value="Unassembled WGS sequence"/>
</dbReference>
<accession>A0ABW5EDX8</accession>
<dbReference type="PANTHER" id="PTHR42852:SF13">
    <property type="entry name" value="PROTEIN DIPZ"/>
    <property type="match status" value="1"/>
</dbReference>
<dbReference type="InterPro" id="IPR036249">
    <property type="entry name" value="Thioredoxin-like_sf"/>
</dbReference>
<dbReference type="PANTHER" id="PTHR42852">
    <property type="entry name" value="THIOL:DISULFIDE INTERCHANGE PROTEIN DSBE"/>
    <property type="match status" value="1"/>
</dbReference>
<keyword evidence="3" id="KW-1185">Reference proteome</keyword>
<comment type="caution">
    <text evidence="2">The sequence shown here is derived from an EMBL/GenBank/DDBJ whole genome shotgun (WGS) entry which is preliminary data.</text>
</comment>
<dbReference type="InterPro" id="IPR000866">
    <property type="entry name" value="AhpC/TSA"/>
</dbReference>
<dbReference type="CDD" id="cd02966">
    <property type="entry name" value="TlpA_like_family"/>
    <property type="match status" value="1"/>
</dbReference>
<dbReference type="InterPro" id="IPR050553">
    <property type="entry name" value="Thioredoxin_ResA/DsbE_sf"/>
</dbReference>
<dbReference type="InterPro" id="IPR013766">
    <property type="entry name" value="Thioredoxin_domain"/>
</dbReference>
<name>A0ABW5EDX8_9GAMM</name>
<gene>
    <name evidence="2" type="ORF">ACFSKX_13380</name>
</gene>
<evidence type="ECO:0000259" key="1">
    <source>
        <dbReference type="PROSITE" id="PS51352"/>
    </source>
</evidence>
<evidence type="ECO:0000313" key="3">
    <source>
        <dbReference type="Proteomes" id="UP001597425"/>
    </source>
</evidence>
<dbReference type="EMBL" id="JBHUJD010000017">
    <property type="protein sequence ID" value="MFD2311412.1"/>
    <property type="molecule type" value="Genomic_DNA"/>
</dbReference>
<dbReference type="RefSeq" id="WP_265722003.1">
    <property type="nucleotide sequence ID" value="NZ_JAPIVK010000017.1"/>
</dbReference>
<dbReference type="Pfam" id="PF00578">
    <property type="entry name" value="AhpC-TSA"/>
    <property type="match status" value="1"/>
</dbReference>
<reference evidence="3" key="1">
    <citation type="journal article" date="2019" name="Int. J. Syst. Evol. Microbiol.">
        <title>The Global Catalogue of Microorganisms (GCM) 10K type strain sequencing project: providing services to taxonomists for standard genome sequencing and annotation.</title>
        <authorList>
            <consortium name="The Broad Institute Genomics Platform"/>
            <consortium name="The Broad Institute Genome Sequencing Center for Infectious Disease"/>
            <person name="Wu L."/>
            <person name="Ma J."/>
        </authorList>
    </citation>
    <scope>NUCLEOTIDE SEQUENCE [LARGE SCALE GENOMIC DNA]</scope>
    <source>
        <strain evidence="3">KCTC 12848</strain>
    </source>
</reference>
<dbReference type="Gene3D" id="3.40.30.10">
    <property type="entry name" value="Glutaredoxin"/>
    <property type="match status" value="1"/>
</dbReference>